<accession>A0A9D4KG76</accession>
<comment type="caution">
    <text evidence="1">The sequence shown here is derived from an EMBL/GenBank/DDBJ whole genome shotgun (WGS) entry which is preliminary data.</text>
</comment>
<dbReference type="EMBL" id="JAIWYP010000004">
    <property type="protein sequence ID" value="KAH3838879.1"/>
    <property type="molecule type" value="Genomic_DNA"/>
</dbReference>
<reference evidence="1" key="2">
    <citation type="submission" date="2020-11" db="EMBL/GenBank/DDBJ databases">
        <authorList>
            <person name="McCartney M.A."/>
            <person name="Auch B."/>
            <person name="Kono T."/>
            <person name="Mallez S."/>
            <person name="Becker A."/>
            <person name="Gohl D.M."/>
            <person name="Silverstein K.A.T."/>
            <person name="Koren S."/>
            <person name="Bechman K.B."/>
            <person name="Herman A."/>
            <person name="Abrahante J.E."/>
            <person name="Garbe J."/>
        </authorList>
    </citation>
    <scope>NUCLEOTIDE SEQUENCE</scope>
    <source>
        <strain evidence="1">Duluth1</strain>
        <tissue evidence="1">Whole animal</tissue>
    </source>
</reference>
<protein>
    <submittedName>
        <fullName evidence="1">Uncharacterized protein</fullName>
    </submittedName>
</protein>
<sequence>MPFFPSSQYAKNVEMVVLCSQFEKPRVLYCKNVVRGAARGQLSQSLSDLEYSCGASFEDVECEDDHFLKKVFVKKKKVQQTIGYSYYIAGFESVCFYCGVDQDDDAENHYPLCANCQHDGKRHWPRRKRQTAAPKK</sequence>
<evidence type="ECO:0000313" key="1">
    <source>
        <dbReference type="EMBL" id="KAH3838879.1"/>
    </source>
</evidence>
<organism evidence="1 2">
    <name type="scientific">Dreissena polymorpha</name>
    <name type="common">Zebra mussel</name>
    <name type="synonym">Mytilus polymorpha</name>
    <dbReference type="NCBI Taxonomy" id="45954"/>
    <lineage>
        <taxon>Eukaryota</taxon>
        <taxon>Metazoa</taxon>
        <taxon>Spiralia</taxon>
        <taxon>Lophotrochozoa</taxon>
        <taxon>Mollusca</taxon>
        <taxon>Bivalvia</taxon>
        <taxon>Autobranchia</taxon>
        <taxon>Heteroconchia</taxon>
        <taxon>Euheterodonta</taxon>
        <taxon>Imparidentia</taxon>
        <taxon>Neoheterodontei</taxon>
        <taxon>Myida</taxon>
        <taxon>Dreissenoidea</taxon>
        <taxon>Dreissenidae</taxon>
        <taxon>Dreissena</taxon>
    </lineage>
</organism>
<keyword evidence="2" id="KW-1185">Reference proteome</keyword>
<proteinExistence type="predicted"/>
<dbReference type="AlphaFoldDB" id="A0A9D4KG76"/>
<reference evidence="1" key="1">
    <citation type="journal article" date="2019" name="bioRxiv">
        <title>The Genome of the Zebra Mussel, Dreissena polymorpha: A Resource for Invasive Species Research.</title>
        <authorList>
            <person name="McCartney M.A."/>
            <person name="Auch B."/>
            <person name="Kono T."/>
            <person name="Mallez S."/>
            <person name="Zhang Y."/>
            <person name="Obille A."/>
            <person name="Becker A."/>
            <person name="Abrahante J.E."/>
            <person name="Garbe J."/>
            <person name="Badalamenti J.P."/>
            <person name="Herman A."/>
            <person name="Mangelson H."/>
            <person name="Liachko I."/>
            <person name="Sullivan S."/>
            <person name="Sone E.D."/>
            <person name="Koren S."/>
            <person name="Silverstein K.A.T."/>
            <person name="Beckman K.B."/>
            <person name="Gohl D.M."/>
        </authorList>
    </citation>
    <scope>NUCLEOTIDE SEQUENCE</scope>
    <source>
        <strain evidence="1">Duluth1</strain>
        <tissue evidence="1">Whole animal</tissue>
    </source>
</reference>
<name>A0A9D4KG76_DREPO</name>
<gene>
    <name evidence="1" type="ORF">DPMN_112296</name>
</gene>
<evidence type="ECO:0000313" key="2">
    <source>
        <dbReference type="Proteomes" id="UP000828390"/>
    </source>
</evidence>
<dbReference type="Proteomes" id="UP000828390">
    <property type="component" value="Unassembled WGS sequence"/>
</dbReference>